<feature type="domain" description="4Fe-4S ferredoxin-type" evidence="4">
    <location>
        <begin position="364"/>
        <end position="393"/>
    </location>
</feature>
<reference evidence="5" key="1">
    <citation type="submission" date="2020-08" db="EMBL/GenBank/DDBJ databases">
        <title>Genome public.</title>
        <authorList>
            <person name="Liu C."/>
            <person name="Sun Q."/>
        </authorList>
    </citation>
    <scope>NUCLEOTIDE SEQUENCE</scope>
    <source>
        <strain evidence="5">NSJ-54</strain>
    </source>
</reference>
<organism evidence="5 6">
    <name type="scientific">Zongyangia hominis</name>
    <dbReference type="NCBI Taxonomy" id="2763677"/>
    <lineage>
        <taxon>Bacteria</taxon>
        <taxon>Bacillati</taxon>
        <taxon>Bacillota</taxon>
        <taxon>Clostridia</taxon>
        <taxon>Eubacteriales</taxon>
        <taxon>Oscillospiraceae</taxon>
        <taxon>Zongyangia</taxon>
    </lineage>
</organism>
<dbReference type="SUPFAM" id="SSF142984">
    <property type="entry name" value="Nqo1 middle domain-like"/>
    <property type="match status" value="1"/>
</dbReference>
<evidence type="ECO:0000313" key="5">
    <source>
        <dbReference type="EMBL" id="MBC8570422.1"/>
    </source>
</evidence>
<dbReference type="GO" id="GO:0051539">
    <property type="term" value="F:4 iron, 4 sulfur cluster binding"/>
    <property type="evidence" value="ECO:0007669"/>
    <property type="project" value="InterPro"/>
</dbReference>
<dbReference type="GO" id="GO:0016020">
    <property type="term" value="C:membrane"/>
    <property type="evidence" value="ECO:0007669"/>
    <property type="project" value="InterPro"/>
</dbReference>
<dbReference type="EMBL" id="JACRTC010000003">
    <property type="protein sequence ID" value="MBC8570422.1"/>
    <property type="molecule type" value="Genomic_DNA"/>
</dbReference>
<dbReference type="GO" id="GO:0046872">
    <property type="term" value="F:metal ion binding"/>
    <property type="evidence" value="ECO:0007669"/>
    <property type="project" value="UniProtKB-KW"/>
</dbReference>
<comment type="caution">
    <text evidence="5">The sequence shown here is derived from an EMBL/GenBank/DDBJ whole genome shotgun (WGS) entry which is preliminary data.</text>
</comment>
<gene>
    <name evidence="5" type="ORF">H8709_06210</name>
</gene>
<feature type="domain" description="4Fe-4S ferredoxin-type" evidence="4">
    <location>
        <begin position="327"/>
        <end position="356"/>
    </location>
</feature>
<dbReference type="RefSeq" id="WP_262397518.1">
    <property type="nucleotide sequence ID" value="NZ_JACRTC010000003.1"/>
</dbReference>
<evidence type="ECO:0000256" key="2">
    <source>
        <dbReference type="ARBA" id="ARBA00023004"/>
    </source>
</evidence>
<keyword evidence="6" id="KW-1185">Reference proteome</keyword>
<dbReference type="AlphaFoldDB" id="A0A926IBQ3"/>
<dbReference type="InterPro" id="IPR017900">
    <property type="entry name" value="4Fe4S_Fe_S_CS"/>
</dbReference>
<dbReference type="PROSITE" id="PS51379">
    <property type="entry name" value="4FE4S_FER_2"/>
    <property type="match status" value="2"/>
</dbReference>
<dbReference type="PROSITE" id="PS00198">
    <property type="entry name" value="4FE4S_FER_1"/>
    <property type="match status" value="1"/>
</dbReference>
<dbReference type="Gene3D" id="3.30.70.20">
    <property type="match status" value="1"/>
</dbReference>
<dbReference type="InterPro" id="IPR010208">
    <property type="entry name" value="Ion_transpt_RnfC/RsxC"/>
</dbReference>
<protein>
    <submittedName>
        <fullName evidence="5">4Fe-4S binding protein</fullName>
    </submittedName>
</protein>
<evidence type="ECO:0000313" key="6">
    <source>
        <dbReference type="Proteomes" id="UP000660861"/>
    </source>
</evidence>
<dbReference type="PANTHER" id="PTHR43034">
    <property type="entry name" value="ION-TRANSLOCATING OXIDOREDUCTASE COMPLEX SUBUNIT C"/>
    <property type="match status" value="1"/>
</dbReference>
<sequence length="399" mass="44236">MQLRKKGVPLEQRKDPAISRPIAHYLFPKKAYLRLPGDAALKHGDQVQIDEPVFTVKNQAVFSPIDAMVEEILRPSFDPDHTYAALRNTVTPTQRQVIQINDPETVEADRILGFAKKCSVLDAMDGEFLYQKLERLQDKRKLVIVGDAIDDEPMVSSRVGPLLKLTAEAAGGLRLVQRALDATEGCFAVFGDSGDAVRFPKTLSGIPVVKLRGHYPARLRLKNEIKKRYPGRQSVIISVPALIHLYRAVVYEKPQSSTFVTVAGDAVANPANVEVALGTPVGEVLRFAGLAKEPKRLIAGGTMAGYRITDTETPVRYGLRCLIADTSDGRRTRYECIGCARCVKACPVGINPYLAYRYIDGKNRRYRWLELDKCIKCGLCSYICPSNIDVASYIQSVLD</sequence>
<name>A0A926IBQ3_9FIRM</name>
<dbReference type="GO" id="GO:0009055">
    <property type="term" value="F:electron transfer activity"/>
    <property type="evidence" value="ECO:0007669"/>
    <property type="project" value="InterPro"/>
</dbReference>
<dbReference type="SUPFAM" id="SSF46548">
    <property type="entry name" value="alpha-helical ferredoxin"/>
    <property type="match status" value="1"/>
</dbReference>
<dbReference type="Pfam" id="PF12838">
    <property type="entry name" value="Fer4_7"/>
    <property type="match status" value="1"/>
</dbReference>
<keyword evidence="3" id="KW-0411">Iron-sulfur</keyword>
<dbReference type="Pfam" id="PF10531">
    <property type="entry name" value="SLBB"/>
    <property type="match status" value="1"/>
</dbReference>
<keyword evidence="1" id="KW-0479">Metal-binding</keyword>
<proteinExistence type="predicted"/>
<dbReference type="InterPro" id="IPR017896">
    <property type="entry name" value="4Fe4S_Fe-S-bd"/>
</dbReference>
<dbReference type="Proteomes" id="UP000660861">
    <property type="component" value="Unassembled WGS sequence"/>
</dbReference>
<keyword evidence="2" id="KW-0408">Iron</keyword>
<evidence type="ECO:0000256" key="3">
    <source>
        <dbReference type="ARBA" id="ARBA00023014"/>
    </source>
</evidence>
<evidence type="ECO:0000256" key="1">
    <source>
        <dbReference type="ARBA" id="ARBA00022723"/>
    </source>
</evidence>
<dbReference type="PANTHER" id="PTHR43034:SF2">
    <property type="entry name" value="ION-TRANSLOCATING OXIDOREDUCTASE COMPLEX SUBUNIT C"/>
    <property type="match status" value="1"/>
</dbReference>
<evidence type="ECO:0000259" key="4">
    <source>
        <dbReference type="PROSITE" id="PS51379"/>
    </source>
</evidence>
<dbReference type="InterPro" id="IPR019554">
    <property type="entry name" value="Soluble_ligand-bd"/>
</dbReference>
<accession>A0A926IBQ3</accession>